<dbReference type="KEGG" id="pbh:AAW51_0204"/>
<accession>A0A0G3BK33</accession>
<evidence type="ECO:0000313" key="9">
    <source>
        <dbReference type="EMBL" id="AKJ26895.1"/>
    </source>
</evidence>
<evidence type="ECO:0000256" key="6">
    <source>
        <dbReference type="ARBA" id="ARBA00038076"/>
    </source>
</evidence>
<feature type="domain" description="ABC3 transporter permease C-terminal" evidence="8">
    <location>
        <begin position="67"/>
        <end position="188"/>
    </location>
</feature>
<evidence type="ECO:0000256" key="3">
    <source>
        <dbReference type="ARBA" id="ARBA00022692"/>
    </source>
</evidence>
<comment type="subcellular location">
    <subcellularLocation>
        <location evidence="1">Cell membrane</location>
        <topology evidence="1">Multi-pass membrane protein</topology>
    </subcellularLocation>
</comment>
<feature type="transmembrane region" description="Helical" evidence="7">
    <location>
        <begin position="21"/>
        <end position="40"/>
    </location>
</feature>
<organism evidence="9 10">
    <name type="scientific">Caldimonas brevitalea</name>
    <dbReference type="NCBI Taxonomy" id="413882"/>
    <lineage>
        <taxon>Bacteria</taxon>
        <taxon>Pseudomonadati</taxon>
        <taxon>Pseudomonadota</taxon>
        <taxon>Betaproteobacteria</taxon>
        <taxon>Burkholderiales</taxon>
        <taxon>Sphaerotilaceae</taxon>
        <taxon>Caldimonas</taxon>
    </lineage>
</organism>
<protein>
    <recommendedName>
        <fullName evidence="8">ABC3 transporter permease C-terminal domain-containing protein</fullName>
    </recommendedName>
</protein>
<dbReference type="PANTHER" id="PTHR30572">
    <property type="entry name" value="MEMBRANE COMPONENT OF TRANSPORTER-RELATED"/>
    <property type="match status" value="1"/>
</dbReference>
<evidence type="ECO:0000256" key="2">
    <source>
        <dbReference type="ARBA" id="ARBA00022475"/>
    </source>
</evidence>
<dbReference type="STRING" id="413882.AAW51_0204"/>
<dbReference type="GO" id="GO:0022857">
    <property type="term" value="F:transmembrane transporter activity"/>
    <property type="evidence" value="ECO:0007669"/>
    <property type="project" value="TreeGrafter"/>
</dbReference>
<evidence type="ECO:0000259" key="8">
    <source>
        <dbReference type="Pfam" id="PF02687"/>
    </source>
</evidence>
<sequence>MWPVALRNLCRDRRRTLATTMALAVWLLAMLLLLGYMRFFEGALADAVTDRDAHAHCIKLFQAGFAFTGVLVFVIASTIVRHAVAMNVFDRVREIGMLRAMGFSRHAIAGLFVKESLLTTLMAALLAMASGYLVTCAIGYAGLRIQLPWRAEPVTVALDLPLPWALGSVTLVMLGIAAVACATARRRVGAAVRAARGAAPLTRLLSAVAWMLMGTAVTAVQADETSVAHHNATLHAAQGECLAAHPLRATGSPSERSCSVLLI</sequence>
<feature type="transmembrane region" description="Helical" evidence="7">
    <location>
        <begin position="162"/>
        <end position="183"/>
    </location>
</feature>
<evidence type="ECO:0000313" key="10">
    <source>
        <dbReference type="Proteomes" id="UP000035352"/>
    </source>
</evidence>
<dbReference type="OrthoDB" id="9770036at2"/>
<dbReference type="PANTHER" id="PTHR30572:SF4">
    <property type="entry name" value="ABC TRANSPORTER PERMEASE YTRF"/>
    <property type="match status" value="1"/>
</dbReference>
<evidence type="ECO:0000256" key="4">
    <source>
        <dbReference type="ARBA" id="ARBA00022989"/>
    </source>
</evidence>
<dbReference type="Proteomes" id="UP000035352">
    <property type="component" value="Chromosome"/>
</dbReference>
<dbReference type="RefSeq" id="WP_047193136.1">
    <property type="nucleotide sequence ID" value="NZ_CP011371.1"/>
</dbReference>
<keyword evidence="2" id="KW-1003">Cell membrane</keyword>
<feature type="transmembrane region" description="Helical" evidence="7">
    <location>
        <begin position="121"/>
        <end position="142"/>
    </location>
</feature>
<dbReference type="InterPro" id="IPR050250">
    <property type="entry name" value="Macrolide_Exporter_MacB"/>
</dbReference>
<feature type="transmembrane region" description="Helical" evidence="7">
    <location>
        <begin position="60"/>
        <end position="84"/>
    </location>
</feature>
<evidence type="ECO:0000256" key="7">
    <source>
        <dbReference type="SAM" id="Phobius"/>
    </source>
</evidence>
<keyword evidence="4 7" id="KW-1133">Transmembrane helix</keyword>
<dbReference type="AlphaFoldDB" id="A0A0G3BK33"/>
<name>A0A0G3BK33_9BURK</name>
<evidence type="ECO:0000256" key="5">
    <source>
        <dbReference type="ARBA" id="ARBA00023136"/>
    </source>
</evidence>
<proteinExistence type="inferred from homology"/>
<dbReference type="EMBL" id="CP011371">
    <property type="protein sequence ID" value="AKJ26895.1"/>
    <property type="molecule type" value="Genomic_DNA"/>
</dbReference>
<dbReference type="PATRIC" id="fig|413882.6.peg.211"/>
<keyword evidence="3 7" id="KW-0812">Transmembrane</keyword>
<dbReference type="InterPro" id="IPR003838">
    <property type="entry name" value="ABC3_permease_C"/>
</dbReference>
<dbReference type="GO" id="GO:0005886">
    <property type="term" value="C:plasma membrane"/>
    <property type="evidence" value="ECO:0007669"/>
    <property type="project" value="UniProtKB-SubCell"/>
</dbReference>
<gene>
    <name evidence="9" type="ORF">AAW51_0204</name>
</gene>
<comment type="similarity">
    <text evidence="6">Belongs to the ABC-4 integral membrane protein family.</text>
</comment>
<keyword evidence="10" id="KW-1185">Reference proteome</keyword>
<evidence type="ECO:0000256" key="1">
    <source>
        <dbReference type="ARBA" id="ARBA00004651"/>
    </source>
</evidence>
<keyword evidence="5 7" id="KW-0472">Membrane</keyword>
<reference evidence="9 10" key="1">
    <citation type="submission" date="2015-05" db="EMBL/GenBank/DDBJ databases">
        <authorList>
            <person name="Tang B."/>
            <person name="Yu Y."/>
        </authorList>
    </citation>
    <scope>NUCLEOTIDE SEQUENCE [LARGE SCALE GENOMIC DNA]</scope>
    <source>
        <strain evidence="9 10">DSM 7029</strain>
    </source>
</reference>
<dbReference type="Pfam" id="PF02687">
    <property type="entry name" value="FtsX"/>
    <property type="match status" value="1"/>
</dbReference>